<reference evidence="1 2" key="1">
    <citation type="submission" date="2017-08" db="EMBL/GenBank/DDBJ databases">
        <title>Characterization and complete genome sequence of novel bacteriophage infecting the causal agent of bacterial fruit blotch, Acidovorax citrulli.</title>
        <authorList>
            <person name="Midani A.R."/>
            <person name="Park S.-H."/>
            <person name="Choi T.-J."/>
        </authorList>
    </citation>
    <scope>NUCLEOTIDE SEQUENCE [LARGE SCALE GENOMIC DNA]</scope>
</reference>
<protein>
    <submittedName>
        <fullName evidence="1">Uncharacterized protein</fullName>
    </submittedName>
</protein>
<dbReference type="KEGG" id="vg:40085773"/>
<keyword evidence="2" id="KW-1185">Reference proteome</keyword>
<name>A0A218M2U1_9CAUD</name>
<sequence length="99" mass="10727">MSKLNAYLRSLLNEASYPSRFAIGEPVMFSADLNDPSVGSPSGPSLALLCKVVAVKFDGPKVLYDLAVADPQSETGFYEVLPLCNVDSYFVYPFRTPGT</sequence>
<dbReference type="EMBL" id="KY979132">
    <property type="protein sequence ID" value="ASD50367.1"/>
    <property type="molecule type" value="Genomic_DNA"/>
</dbReference>
<dbReference type="GeneID" id="40085773"/>
<dbReference type="Proteomes" id="UP000224101">
    <property type="component" value="Segment"/>
</dbReference>
<dbReference type="RefSeq" id="YP_009609688.1">
    <property type="nucleotide sequence ID" value="NC_041997.1"/>
</dbReference>
<proteinExistence type="predicted"/>
<evidence type="ECO:0000313" key="2">
    <source>
        <dbReference type="Proteomes" id="UP000224101"/>
    </source>
</evidence>
<organism evidence="1 2">
    <name type="scientific">Acidovorax phage ACP17</name>
    <dbReference type="NCBI Taxonomy" id="2010329"/>
    <lineage>
        <taxon>Viruses</taxon>
        <taxon>Duplodnaviria</taxon>
        <taxon>Heunggongvirae</taxon>
        <taxon>Uroviricota</taxon>
        <taxon>Caudoviricetes</taxon>
        <taxon>Busanvirus</taxon>
        <taxon>Busanvirus ACP17</taxon>
    </lineage>
</organism>
<accession>A0A218M2U1</accession>
<evidence type="ECO:0000313" key="1">
    <source>
        <dbReference type="EMBL" id="ASD50367.1"/>
    </source>
</evidence>